<organism evidence="1 2">
    <name type="scientific">Bradyrhizobium elkanii</name>
    <dbReference type="NCBI Taxonomy" id="29448"/>
    <lineage>
        <taxon>Bacteria</taxon>
        <taxon>Pseudomonadati</taxon>
        <taxon>Pseudomonadota</taxon>
        <taxon>Alphaproteobacteria</taxon>
        <taxon>Hyphomicrobiales</taxon>
        <taxon>Nitrobacteraceae</taxon>
        <taxon>Bradyrhizobium</taxon>
    </lineage>
</organism>
<dbReference type="Proteomes" id="UP000673383">
    <property type="component" value="Unassembled WGS sequence"/>
</dbReference>
<name>A0A8I1XZI7_BRAEL</name>
<comment type="caution">
    <text evidence="1">The sequence shown here is derived from an EMBL/GenBank/DDBJ whole genome shotgun (WGS) entry which is preliminary data.</text>
</comment>
<protein>
    <submittedName>
        <fullName evidence="1">Uncharacterized protein</fullName>
    </submittedName>
</protein>
<dbReference type="InterPro" id="IPR057895">
    <property type="entry name" value="Mom"/>
</dbReference>
<evidence type="ECO:0000313" key="2">
    <source>
        <dbReference type="Proteomes" id="UP000673383"/>
    </source>
</evidence>
<accession>A0A8I1XZI7</accession>
<reference evidence="1" key="1">
    <citation type="submission" date="2021-02" db="EMBL/GenBank/DDBJ databases">
        <title>Genomic Encyclopedia of Type Strains, Phase IV (KMG-V): Genome sequencing to study the core and pangenomes of soil and plant-associated prokaryotes.</title>
        <authorList>
            <person name="Whitman W."/>
        </authorList>
    </citation>
    <scope>NUCLEOTIDE SEQUENCE</scope>
    <source>
        <strain evidence="1">USDA 406</strain>
    </source>
</reference>
<proteinExistence type="predicted"/>
<dbReference type="AlphaFoldDB" id="A0A8I1XZI7"/>
<sequence>MDADEMIIRLHYSHKTVNNAFFALGVFPNGASKA</sequence>
<dbReference type="Pfam" id="PF25680">
    <property type="entry name" value="Mom"/>
    <property type="match status" value="1"/>
</dbReference>
<gene>
    <name evidence="1" type="ORF">JOH49_000020</name>
</gene>
<dbReference type="EMBL" id="JAFICZ010000001">
    <property type="protein sequence ID" value="MBP1290267.1"/>
    <property type="molecule type" value="Genomic_DNA"/>
</dbReference>
<evidence type="ECO:0000313" key="1">
    <source>
        <dbReference type="EMBL" id="MBP1290267.1"/>
    </source>
</evidence>